<accession>W1V2A3</accession>
<dbReference type="AlphaFoldDB" id="W1V2A3"/>
<evidence type="ECO:0000256" key="5">
    <source>
        <dbReference type="ARBA" id="ARBA00011996"/>
    </source>
</evidence>
<comment type="function">
    <text evidence="2">Catalyzes the phosphorylation of pyruvate to phosphoenolpyruvate.</text>
</comment>
<dbReference type="InterPro" id="IPR013815">
    <property type="entry name" value="ATP_grasp_subdomain_1"/>
</dbReference>
<evidence type="ECO:0000256" key="12">
    <source>
        <dbReference type="ARBA" id="ARBA00022842"/>
    </source>
</evidence>
<keyword evidence="9" id="KW-0547">Nucleotide-binding</keyword>
<comment type="pathway">
    <text evidence="3">Carbohydrate biosynthesis; gluconeogenesis.</text>
</comment>
<dbReference type="Pfam" id="PF01326">
    <property type="entry name" value="PPDK_N"/>
    <property type="match status" value="1"/>
</dbReference>
<keyword evidence="8" id="KW-0479">Metal-binding</keyword>
<feature type="domain" description="Pyruvate phosphate dikinase AMP/ATP-binding" evidence="15">
    <location>
        <begin position="4"/>
        <end position="266"/>
    </location>
</feature>
<dbReference type="EMBL" id="AZMJ01000338">
    <property type="protein sequence ID" value="ETJ00107.1"/>
    <property type="molecule type" value="Genomic_DNA"/>
</dbReference>
<evidence type="ECO:0000256" key="13">
    <source>
        <dbReference type="ARBA" id="ARBA00033470"/>
    </source>
</evidence>
<keyword evidence="16" id="KW-0670">Pyruvate</keyword>
<keyword evidence="7" id="KW-0808">Transferase</keyword>
<evidence type="ECO:0000256" key="6">
    <source>
        <dbReference type="ARBA" id="ARBA00021623"/>
    </source>
</evidence>
<sequence>ENSALLREVCAKIRRMICQEEMPKDLADAIRHAYEELGKKVNEENPFVAVRSSATAEDLPDASFAGQQDTYLNVRGADVIIEKVKECYASTFTDRATYYRVKQGFDHMTVALSAAVQMMVFSKAAGVMFTVDLVTGNDNNILIEGSWGLGEYVVQGTVTPDNFRVDKEKMEITDRMINDKHVRLVRKADGDCVEEVVPADEAKQQVITDAQVLELAEYAKAIEKHYGCYMDMEWGVDERNDKIWILQARPETVWSRKEKSETSEKASTLDAGNRDIIVKGLPASPGNAAGKAHVIINPEDIDEFKEGE</sequence>
<dbReference type="GO" id="GO:0005524">
    <property type="term" value="F:ATP binding"/>
    <property type="evidence" value="ECO:0007669"/>
    <property type="project" value="UniProtKB-KW"/>
</dbReference>
<protein>
    <recommendedName>
        <fullName evidence="6">Phosphoenolpyruvate synthase</fullName>
        <ecNumber evidence="5">2.7.9.2</ecNumber>
    </recommendedName>
    <alternativeName>
        <fullName evidence="13">Pyruvate, water dikinase</fullName>
    </alternativeName>
</protein>
<evidence type="ECO:0000256" key="2">
    <source>
        <dbReference type="ARBA" id="ARBA00002988"/>
    </source>
</evidence>
<name>W1V2A3_9FIRM</name>
<feature type="non-terminal residue" evidence="16">
    <location>
        <position position="1"/>
    </location>
</feature>
<gene>
    <name evidence="16" type="ORF">Q619_VDC00338G0001</name>
</gene>
<evidence type="ECO:0000256" key="11">
    <source>
        <dbReference type="ARBA" id="ARBA00022840"/>
    </source>
</evidence>
<evidence type="ECO:0000256" key="3">
    <source>
        <dbReference type="ARBA" id="ARBA00004742"/>
    </source>
</evidence>
<evidence type="ECO:0000313" key="16">
    <source>
        <dbReference type="EMBL" id="ETJ00107.1"/>
    </source>
</evidence>
<feature type="non-terminal residue" evidence="16">
    <location>
        <position position="308"/>
    </location>
</feature>
<comment type="catalytic activity">
    <reaction evidence="14">
        <text>pyruvate + ATP + H2O = phosphoenolpyruvate + AMP + phosphate + 2 H(+)</text>
        <dbReference type="Rhea" id="RHEA:11364"/>
        <dbReference type="ChEBI" id="CHEBI:15361"/>
        <dbReference type="ChEBI" id="CHEBI:15377"/>
        <dbReference type="ChEBI" id="CHEBI:15378"/>
        <dbReference type="ChEBI" id="CHEBI:30616"/>
        <dbReference type="ChEBI" id="CHEBI:43474"/>
        <dbReference type="ChEBI" id="CHEBI:58702"/>
        <dbReference type="ChEBI" id="CHEBI:456215"/>
        <dbReference type="EC" id="2.7.9.2"/>
    </reaction>
</comment>
<dbReference type="InterPro" id="IPR006319">
    <property type="entry name" value="PEP_synth"/>
</dbReference>
<evidence type="ECO:0000256" key="10">
    <source>
        <dbReference type="ARBA" id="ARBA00022777"/>
    </source>
</evidence>
<dbReference type="Gene3D" id="3.30.470.20">
    <property type="entry name" value="ATP-grasp fold, B domain"/>
    <property type="match status" value="1"/>
</dbReference>
<dbReference type="GO" id="GO:0006094">
    <property type="term" value="P:gluconeogenesis"/>
    <property type="evidence" value="ECO:0007669"/>
    <property type="project" value="UniProtKB-UniPathway"/>
</dbReference>
<dbReference type="GO" id="GO:0008986">
    <property type="term" value="F:pyruvate, water dikinase activity"/>
    <property type="evidence" value="ECO:0007669"/>
    <property type="project" value="UniProtKB-EC"/>
</dbReference>
<dbReference type="GO" id="GO:0046872">
    <property type="term" value="F:metal ion binding"/>
    <property type="evidence" value="ECO:0007669"/>
    <property type="project" value="UniProtKB-KW"/>
</dbReference>
<evidence type="ECO:0000256" key="8">
    <source>
        <dbReference type="ARBA" id="ARBA00022723"/>
    </source>
</evidence>
<dbReference type="EC" id="2.7.9.2" evidence="5"/>
<organism evidence="16 17">
    <name type="scientific">Veillonella dispar DORA_11</name>
    <dbReference type="NCBI Taxonomy" id="1403949"/>
    <lineage>
        <taxon>Bacteria</taxon>
        <taxon>Bacillati</taxon>
        <taxon>Bacillota</taxon>
        <taxon>Negativicutes</taxon>
        <taxon>Veillonellales</taxon>
        <taxon>Veillonellaceae</taxon>
        <taxon>Veillonella</taxon>
    </lineage>
</organism>
<evidence type="ECO:0000256" key="9">
    <source>
        <dbReference type="ARBA" id="ARBA00022741"/>
    </source>
</evidence>
<comment type="caution">
    <text evidence="16">The sequence shown here is derived from an EMBL/GenBank/DDBJ whole genome shotgun (WGS) entry which is preliminary data.</text>
</comment>
<evidence type="ECO:0000256" key="1">
    <source>
        <dbReference type="ARBA" id="ARBA00001946"/>
    </source>
</evidence>
<keyword evidence="12" id="KW-0460">Magnesium</keyword>
<reference evidence="16 17" key="1">
    <citation type="submission" date="2013-12" db="EMBL/GenBank/DDBJ databases">
        <title>A Varibaculum cambriense genome reconstructed from a premature infant gut community with otherwise low bacterial novelty that shifts toward anaerobic metabolism during the third week of life.</title>
        <authorList>
            <person name="Brown C.T."/>
            <person name="Sharon I."/>
            <person name="Thomas B.C."/>
            <person name="Castelle C.J."/>
            <person name="Morowitz M.J."/>
            <person name="Banfield J.F."/>
        </authorList>
    </citation>
    <scope>NUCLEOTIDE SEQUENCE [LARGE SCALE GENOMIC DNA]</scope>
    <source>
        <strain evidence="17">DORA_11</strain>
    </source>
</reference>
<dbReference type="InterPro" id="IPR002192">
    <property type="entry name" value="PPDK_AMP/ATP-bd"/>
</dbReference>
<comment type="cofactor">
    <cofactor evidence="1">
        <name>Mg(2+)</name>
        <dbReference type="ChEBI" id="CHEBI:18420"/>
    </cofactor>
</comment>
<evidence type="ECO:0000313" key="17">
    <source>
        <dbReference type="Proteomes" id="UP000018855"/>
    </source>
</evidence>
<evidence type="ECO:0000259" key="15">
    <source>
        <dbReference type="Pfam" id="PF01326"/>
    </source>
</evidence>
<comment type="similarity">
    <text evidence="4">Belongs to the PEP-utilizing enzyme family.</text>
</comment>
<evidence type="ECO:0000256" key="7">
    <source>
        <dbReference type="ARBA" id="ARBA00022679"/>
    </source>
</evidence>
<dbReference type="PANTHER" id="PTHR43030">
    <property type="entry name" value="PHOSPHOENOLPYRUVATE SYNTHASE"/>
    <property type="match status" value="1"/>
</dbReference>
<keyword evidence="10" id="KW-0418">Kinase</keyword>
<dbReference type="SUPFAM" id="SSF56059">
    <property type="entry name" value="Glutathione synthetase ATP-binding domain-like"/>
    <property type="match status" value="1"/>
</dbReference>
<evidence type="ECO:0000256" key="4">
    <source>
        <dbReference type="ARBA" id="ARBA00007837"/>
    </source>
</evidence>
<evidence type="ECO:0000256" key="14">
    <source>
        <dbReference type="ARBA" id="ARBA00047700"/>
    </source>
</evidence>
<dbReference type="Gene3D" id="3.30.1490.20">
    <property type="entry name" value="ATP-grasp fold, A domain"/>
    <property type="match status" value="1"/>
</dbReference>
<dbReference type="Proteomes" id="UP000018855">
    <property type="component" value="Unassembled WGS sequence"/>
</dbReference>
<keyword evidence="11" id="KW-0067">ATP-binding</keyword>
<dbReference type="UniPathway" id="UPA00138"/>
<proteinExistence type="inferred from homology"/>
<dbReference type="PANTHER" id="PTHR43030:SF1">
    <property type="entry name" value="PHOSPHOENOLPYRUVATE SYNTHASE"/>
    <property type="match status" value="1"/>
</dbReference>